<dbReference type="AlphaFoldDB" id="A0AA36MCZ6"/>
<comment type="caution">
    <text evidence="1">The sequence shown here is derived from an EMBL/GenBank/DDBJ whole genome shotgun (WGS) entry which is preliminary data.</text>
</comment>
<protein>
    <submittedName>
        <fullName evidence="1">Uncharacterized protein</fullName>
    </submittedName>
</protein>
<keyword evidence="2" id="KW-1185">Reference proteome</keyword>
<name>A0AA36MCZ6_CYLNA</name>
<gene>
    <name evidence="1" type="ORF">CYNAS_LOCUS16985</name>
</gene>
<dbReference type="EMBL" id="CATQJL010000316">
    <property type="protein sequence ID" value="CAJ0605002.1"/>
    <property type="molecule type" value="Genomic_DNA"/>
</dbReference>
<dbReference type="Proteomes" id="UP001176961">
    <property type="component" value="Unassembled WGS sequence"/>
</dbReference>
<organism evidence="1 2">
    <name type="scientific">Cylicocyclus nassatus</name>
    <name type="common">Nematode worm</name>
    <dbReference type="NCBI Taxonomy" id="53992"/>
    <lineage>
        <taxon>Eukaryota</taxon>
        <taxon>Metazoa</taxon>
        <taxon>Ecdysozoa</taxon>
        <taxon>Nematoda</taxon>
        <taxon>Chromadorea</taxon>
        <taxon>Rhabditida</taxon>
        <taxon>Rhabditina</taxon>
        <taxon>Rhabditomorpha</taxon>
        <taxon>Strongyloidea</taxon>
        <taxon>Strongylidae</taxon>
        <taxon>Cylicocyclus</taxon>
    </lineage>
</organism>
<evidence type="ECO:0000313" key="1">
    <source>
        <dbReference type="EMBL" id="CAJ0605002.1"/>
    </source>
</evidence>
<proteinExistence type="predicted"/>
<accession>A0AA36MCZ6</accession>
<evidence type="ECO:0000313" key="2">
    <source>
        <dbReference type="Proteomes" id="UP001176961"/>
    </source>
</evidence>
<sequence length="377" mass="43773">MAPKSRRSAKRLRRVTVQREAASIEFISYCISTTTARLKFFTPQHRTDSHKATMSTPEIREKTSKDYDDEKVQKVAVQELDKKKMDLARAKVNKSKAARAQAKQEEKNWIEFRKLQVLYDCRPKSRAASVRDDDSFPRRRRGVSMGFGERKAYFLAIRPNPKYATWFGKKKNWQNKNEVKKEKFLAKSRTQHCEDTPRSQVFCVPVAKEDRTILEEDDENIIEKKGNHALNPLVNGIPFWIVPEEEEELNEEDLPIDRDLIEKVLDGTFNIASNTLARKCFDPFSETESYKKLDKFFTRDLIIGDTVKTVINLLEEPDENCIAQENTKSLVTWGAHVLVSQFDMNNRKNEVPQNLRIEPLRDIVRTSPAITSQAKEF</sequence>
<reference evidence="1" key="1">
    <citation type="submission" date="2023-07" db="EMBL/GenBank/DDBJ databases">
        <authorList>
            <consortium name="CYATHOMIX"/>
        </authorList>
    </citation>
    <scope>NUCLEOTIDE SEQUENCE</scope>
    <source>
        <strain evidence="1">N/A</strain>
    </source>
</reference>